<dbReference type="GO" id="GO:0005777">
    <property type="term" value="C:peroxisome"/>
    <property type="evidence" value="ECO:0007669"/>
    <property type="project" value="TreeGrafter"/>
</dbReference>
<comment type="similarity">
    <text evidence="1">Belongs to the ATP-dependent AMP-binding enzyme family.</text>
</comment>
<dbReference type="GO" id="GO:0044539">
    <property type="term" value="P:long-chain fatty acid import into cell"/>
    <property type="evidence" value="ECO:0007669"/>
    <property type="project" value="TreeGrafter"/>
</dbReference>
<dbReference type="Gene3D" id="3.40.50.12780">
    <property type="entry name" value="N-terminal domain of ligase-like"/>
    <property type="match status" value="1"/>
</dbReference>
<dbReference type="InParanoid" id="A0A0D1YHR1"/>
<dbReference type="EMBL" id="KN847564">
    <property type="protein sequence ID" value="KIW00402.1"/>
    <property type="molecule type" value="Genomic_DNA"/>
</dbReference>
<dbReference type="Proteomes" id="UP000053259">
    <property type="component" value="Unassembled WGS sequence"/>
</dbReference>
<dbReference type="PROSITE" id="PS00455">
    <property type="entry name" value="AMP_BINDING"/>
    <property type="match status" value="1"/>
</dbReference>
<dbReference type="AlphaFoldDB" id="A0A0D1YHR1"/>
<feature type="domain" description="AMP-binding enzyme C-terminal" evidence="6">
    <location>
        <begin position="548"/>
        <end position="624"/>
    </location>
</feature>
<gene>
    <name evidence="7" type="ORF">PV09_08111</name>
</gene>
<name>A0A0D1YHR1_9PEZI</name>
<dbReference type="VEuPathDB" id="FungiDB:PV09_08111"/>
<dbReference type="GO" id="GO:0005811">
    <property type="term" value="C:lipid droplet"/>
    <property type="evidence" value="ECO:0007669"/>
    <property type="project" value="TreeGrafter"/>
</dbReference>
<reference evidence="7 8" key="1">
    <citation type="submission" date="2015-01" db="EMBL/GenBank/DDBJ databases">
        <title>The Genome Sequence of Ochroconis gallopava CBS43764.</title>
        <authorList>
            <consortium name="The Broad Institute Genomics Platform"/>
            <person name="Cuomo C."/>
            <person name="de Hoog S."/>
            <person name="Gorbushina A."/>
            <person name="Stielow B."/>
            <person name="Teixiera M."/>
            <person name="Abouelleil A."/>
            <person name="Chapman S.B."/>
            <person name="Priest M."/>
            <person name="Young S.K."/>
            <person name="Wortman J."/>
            <person name="Nusbaum C."/>
            <person name="Birren B."/>
        </authorList>
    </citation>
    <scope>NUCLEOTIDE SEQUENCE [LARGE SCALE GENOMIC DNA]</scope>
    <source>
        <strain evidence="7 8">CBS 43764</strain>
    </source>
</reference>
<dbReference type="InterPro" id="IPR042099">
    <property type="entry name" value="ANL_N_sf"/>
</dbReference>
<dbReference type="OrthoDB" id="10253869at2759"/>
<dbReference type="RefSeq" id="XP_016210271.1">
    <property type="nucleotide sequence ID" value="XM_016361965.1"/>
</dbReference>
<dbReference type="Pfam" id="PF00501">
    <property type="entry name" value="AMP-binding"/>
    <property type="match status" value="1"/>
</dbReference>
<dbReference type="InterPro" id="IPR000873">
    <property type="entry name" value="AMP-dep_synth/lig_dom"/>
</dbReference>
<evidence type="ECO:0000313" key="8">
    <source>
        <dbReference type="Proteomes" id="UP000053259"/>
    </source>
</evidence>
<accession>A0A0D1YHR1</accession>
<keyword evidence="3" id="KW-0547">Nucleotide-binding</keyword>
<dbReference type="Gene3D" id="3.30.300.30">
    <property type="match status" value="1"/>
</dbReference>
<dbReference type="GO" id="GO:0005324">
    <property type="term" value="F:long-chain fatty acid transmembrane transporter activity"/>
    <property type="evidence" value="ECO:0007669"/>
    <property type="project" value="TreeGrafter"/>
</dbReference>
<evidence type="ECO:0000259" key="5">
    <source>
        <dbReference type="Pfam" id="PF00501"/>
    </source>
</evidence>
<dbReference type="SUPFAM" id="SSF56801">
    <property type="entry name" value="Acetyl-CoA synthetase-like"/>
    <property type="match status" value="1"/>
</dbReference>
<dbReference type="STRING" id="253628.A0A0D1YHR1"/>
<organism evidence="7 8">
    <name type="scientific">Verruconis gallopava</name>
    <dbReference type="NCBI Taxonomy" id="253628"/>
    <lineage>
        <taxon>Eukaryota</taxon>
        <taxon>Fungi</taxon>
        <taxon>Dikarya</taxon>
        <taxon>Ascomycota</taxon>
        <taxon>Pezizomycotina</taxon>
        <taxon>Dothideomycetes</taxon>
        <taxon>Pleosporomycetidae</taxon>
        <taxon>Venturiales</taxon>
        <taxon>Sympoventuriaceae</taxon>
        <taxon>Verruconis</taxon>
    </lineage>
</organism>
<evidence type="ECO:0000256" key="3">
    <source>
        <dbReference type="ARBA" id="ARBA00022741"/>
    </source>
</evidence>
<proteinExistence type="inferred from homology"/>
<dbReference type="InterPro" id="IPR045851">
    <property type="entry name" value="AMP-bd_C_sf"/>
</dbReference>
<dbReference type="GO" id="GO:0009898">
    <property type="term" value="C:cytoplasmic side of plasma membrane"/>
    <property type="evidence" value="ECO:0007669"/>
    <property type="project" value="TreeGrafter"/>
</dbReference>
<dbReference type="GO" id="GO:0004467">
    <property type="term" value="F:long-chain fatty acid-CoA ligase activity"/>
    <property type="evidence" value="ECO:0007669"/>
    <property type="project" value="TreeGrafter"/>
</dbReference>
<keyword evidence="2" id="KW-0436">Ligase</keyword>
<evidence type="ECO:0000256" key="2">
    <source>
        <dbReference type="ARBA" id="ARBA00022598"/>
    </source>
</evidence>
<dbReference type="Pfam" id="PF13193">
    <property type="entry name" value="AMP-binding_C"/>
    <property type="match status" value="1"/>
</dbReference>
<dbReference type="GO" id="GO:0005524">
    <property type="term" value="F:ATP binding"/>
    <property type="evidence" value="ECO:0007669"/>
    <property type="project" value="UniProtKB-KW"/>
</dbReference>
<dbReference type="PANTHER" id="PTHR43107:SF15">
    <property type="entry name" value="FATTY ACID TRANSPORT PROTEIN 3, ISOFORM A"/>
    <property type="match status" value="1"/>
</dbReference>
<keyword evidence="8" id="KW-1185">Reference proteome</keyword>
<dbReference type="HOGENOM" id="CLU_000022_46_2_1"/>
<protein>
    <submittedName>
        <fullName evidence="7">Uncharacterized protein</fullName>
    </submittedName>
</protein>
<evidence type="ECO:0000256" key="4">
    <source>
        <dbReference type="ARBA" id="ARBA00022840"/>
    </source>
</evidence>
<keyword evidence="4" id="KW-0067">ATP-binding</keyword>
<dbReference type="InterPro" id="IPR025110">
    <property type="entry name" value="AMP-bd_C"/>
</dbReference>
<evidence type="ECO:0000256" key="1">
    <source>
        <dbReference type="ARBA" id="ARBA00006432"/>
    </source>
</evidence>
<feature type="domain" description="AMP-dependent synthetase/ligase" evidence="5">
    <location>
        <begin position="83"/>
        <end position="461"/>
    </location>
</feature>
<dbReference type="GeneID" id="27316084"/>
<evidence type="ECO:0000313" key="7">
    <source>
        <dbReference type="EMBL" id="KIW00402.1"/>
    </source>
</evidence>
<dbReference type="InterPro" id="IPR020845">
    <property type="entry name" value="AMP-binding_CS"/>
</dbReference>
<dbReference type="PANTHER" id="PTHR43107">
    <property type="entry name" value="LONG-CHAIN FATTY ACID TRANSPORT PROTEIN"/>
    <property type="match status" value="1"/>
</dbReference>
<sequence length="701" mass="79044">MDKAMEALPKVIPKAATAAAVTAATALLGKALDEKYNIREDLAQIRTARQQKRYWKELCKAHGEDDWSFYHTLHSFGQDEYEEAFLFEDRSWTYAEFRGEIGRLAEEFERRGIRNRTVVGMFINNSPEFVFVWWALFKIGAIPAPINTSISQEPFRHCLKISESQVLICSYELYDTAAISLDIGKESATNFRDDRVPHLQEIILYDYGTYSHVNSSAARPRLVSTIIHDELPSATRAMASWESEKRPKVRISDTSQYLFTSGTTGLPKAAIWPCGHAMMGTSPYRWPHMFKKKRRTYLCTPMFHGGAAYALLPATHASGGTIILARKFSVKSFWKDIRRTRANMIFYIGEMVRYLYQAPPDPHHPDESKANGLEIIYGLGINPTAWRGFRNRFGVPWITEYYGATEGTTAISNSNFSNKKGVSKVAHWGPLMRNSWLGQDTFYIIKIDLETGEPVRDAKTGFCRKTEYGEIGEAINRIVPPLQRRHDYVGEGGAEATEKKTLRDVFKKGDLFWRMGDALSMDREGYITFHDRLGDTYRAKGHNISTAEVEHAISSHPNIESANVYAIAMNQFGYEGQLGCAALTMKDGSLGAEIETLKTLEEHLTKTAGLAGYAVPRFARVIVDGGDENKRAQLGIADRESVGAEYVSLMLKKLKTGLRKEGFMIPPGSKDRIYWIPKEAEGFQVLDPDTQQRLLAGRAKL</sequence>
<evidence type="ECO:0000259" key="6">
    <source>
        <dbReference type="Pfam" id="PF13193"/>
    </source>
</evidence>